<name>A0ABM7NT14_9VIRU</name>
<reference evidence="2 3" key="1">
    <citation type="submission" date="2021-02" db="EMBL/GenBank/DDBJ databases">
        <title>Cotonvirus japonicus, which uses Golgi apparatus of host cells for its virion factory, phylogenetically links tailed tupanvirus and icosahedral mimivirus.</title>
        <authorList>
            <person name="Takahashi H."/>
            <person name="Fukaya S."/>
            <person name="Song C."/>
            <person name="Murata K."/>
            <person name="Takemura M."/>
        </authorList>
    </citation>
    <scope>NUCLEOTIDE SEQUENCE [LARGE SCALE GENOMIC DNA]</scope>
</reference>
<proteinExistence type="predicted"/>
<feature type="transmembrane region" description="Helical" evidence="1">
    <location>
        <begin position="12"/>
        <end position="28"/>
    </location>
</feature>
<dbReference type="EMBL" id="AP024483">
    <property type="protein sequence ID" value="BCS83293.1"/>
    <property type="molecule type" value="Genomic_DNA"/>
</dbReference>
<dbReference type="GeneID" id="80558498"/>
<evidence type="ECO:0000313" key="2">
    <source>
        <dbReference type="EMBL" id="BCS83293.1"/>
    </source>
</evidence>
<keyword evidence="1" id="KW-0472">Membrane</keyword>
<evidence type="ECO:0000256" key="1">
    <source>
        <dbReference type="SAM" id="Phobius"/>
    </source>
</evidence>
<feature type="transmembrane region" description="Helical" evidence="1">
    <location>
        <begin position="49"/>
        <end position="69"/>
    </location>
</feature>
<keyword evidence="3" id="KW-1185">Reference proteome</keyword>
<organism evidence="2 3">
    <name type="scientific">Cotonvirus japonicus</name>
    <dbReference type="NCBI Taxonomy" id="2811091"/>
    <lineage>
        <taxon>Viruses</taxon>
        <taxon>Varidnaviria</taxon>
        <taxon>Bamfordvirae</taxon>
        <taxon>Nucleocytoviricota</taxon>
        <taxon>Megaviricetes</taxon>
        <taxon>Imitervirales</taxon>
        <taxon>Mimiviridae</taxon>
        <taxon>Megamimivirinae</taxon>
        <taxon>Cotonvirus</taxon>
        <taxon>Cotonvirus japonicum</taxon>
    </lineage>
</organism>
<keyword evidence="1" id="KW-0812">Transmembrane</keyword>
<evidence type="ECO:0000313" key="3">
    <source>
        <dbReference type="Proteomes" id="UP001321479"/>
    </source>
</evidence>
<keyword evidence="1" id="KW-1133">Transmembrane helix</keyword>
<dbReference type="RefSeq" id="YP_010841901.1">
    <property type="nucleotide sequence ID" value="NC_079139.1"/>
</dbReference>
<dbReference type="Proteomes" id="UP001321479">
    <property type="component" value="Segment"/>
</dbReference>
<sequence length="77" mass="8175">MFTASVPIHAPYFVFGGFIGFVTGYFISKCGGLTFETYRSQFGSRPGEGVFCTGAFTFLGALLGFGYGLGKIVSGTY</sequence>
<accession>A0ABM7NT14</accession>
<protein>
    <submittedName>
        <fullName evidence="2">ORFan</fullName>
    </submittedName>
</protein>